<feature type="binding site" evidence="5">
    <location>
        <position position="62"/>
    </location>
    <ligand>
        <name>ATP</name>
        <dbReference type="ChEBI" id="CHEBI:30616"/>
    </ligand>
</feature>
<dbReference type="InterPro" id="IPR000719">
    <property type="entry name" value="Prot_kinase_dom"/>
</dbReference>
<dbReference type="Pfam" id="PF00069">
    <property type="entry name" value="Pkinase"/>
    <property type="match status" value="1"/>
</dbReference>
<keyword evidence="3" id="KW-0418">Kinase</keyword>
<dbReference type="RefSeq" id="WP_344167488.1">
    <property type="nucleotide sequence ID" value="NZ_BAAABV010000028.1"/>
</dbReference>
<feature type="region of interest" description="Disordered" evidence="6">
    <location>
        <begin position="322"/>
        <end position="446"/>
    </location>
</feature>
<evidence type="ECO:0000256" key="6">
    <source>
        <dbReference type="SAM" id="MobiDB-lite"/>
    </source>
</evidence>
<dbReference type="PROSITE" id="PS00107">
    <property type="entry name" value="PROTEIN_KINASE_ATP"/>
    <property type="match status" value="1"/>
</dbReference>
<evidence type="ECO:0000256" key="5">
    <source>
        <dbReference type="PROSITE-ProRule" id="PRU10141"/>
    </source>
</evidence>
<feature type="compositionally biased region" description="Basic residues" evidence="6">
    <location>
        <begin position="430"/>
        <end position="446"/>
    </location>
</feature>
<keyword evidence="9" id="KW-1185">Reference proteome</keyword>
<dbReference type="SUPFAM" id="SSF56112">
    <property type="entry name" value="Protein kinase-like (PK-like)"/>
    <property type="match status" value="1"/>
</dbReference>
<evidence type="ECO:0000256" key="1">
    <source>
        <dbReference type="ARBA" id="ARBA00022679"/>
    </source>
</evidence>
<evidence type="ECO:0000259" key="7">
    <source>
        <dbReference type="PROSITE" id="PS50011"/>
    </source>
</evidence>
<dbReference type="InterPro" id="IPR017441">
    <property type="entry name" value="Protein_kinase_ATP_BS"/>
</dbReference>
<feature type="compositionally biased region" description="Low complexity" evidence="6">
    <location>
        <begin position="373"/>
        <end position="385"/>
    </location>
</feature>
<evidence type="ECO:0000256" key="2">
    <source>
        <dbReference type="ARBA" id="ARBA00022741"/>
    </source>
</evidence>
<comment type="caution">
    <text evidence="8">The sequence shown here is derived from an EMBL/GenBank/DDBJ whole genome shotgun (WGS) entry which is preliminary data.</text>
</comment>
<name>A0ABP3FK78_9ACTN</name>
<proteinExistence type="predicted"/>
<evidence type="ECO:0000313" key="8">
    <source>
        <dbReference type="EMBL" id="GAA0318073.1"/>
    </source>
</evidence>
<feature type="region of interest" description="Disordered" evidence="6">
    <location>
        <begin position="1"/>
        <end position="30"/>
    </location>
</feature>
<accession>A0ABP3FK78</accession>
<keyword evidence="1" id="KW-0808">Transferase</keyword>
<feature type="domain" description="Protein kinase" evidence="7">
    <location>
        <begin position="34"/>
        <end position="286"/>
    </location>
</feature>
<dbReference type="PANTHER" id="PTHR43289:SF34">
    <property type="entry name" value="SERINE_THREONINE-PROTEIN KINASE YBDM-RELATED"/>
    <property type="match status" value="1"/>
</dbReference>
<evidence type="ECO:0000256" key="3">
    <source>
        <dbReference type="ARBA" id="ARBA00022777"/>
    </source>
</evidence>
<organism evidence="8 9">
    <name type="scientific">Streptomyces polychromogenes</name>
    <dbReference type="NCBI Taxonomy" id="67342"/>
    <lineage>
        <taxon>Bacteria</taxon>
        <taxon>Bacillati</taxon>
        <taxon>Actinomycetota</taxon>
        <taxon>Actinomycetes</taxon>
        <taxon>Kitasatosporales</taxon>
        <taxon>Streptomycetaceae</taxon>
        <taxon>Streptomyces</taxon>
    </lineage>
</organism>
<dbReference type="EMBL" id="BAAABV010000028">
    <property type="protein sequence ID" value="GAA0318073.1"/>
    <property type="molecule type" value="Genomic_DNA"/>
</dbReference>
<dbReference type="CDD" id="cd14014">
    <property type="entry name" value="STKc_PknB_like"/>
    <property type="match status" value="1"/>
</dbReference>
<dbReference type="SMART" id="SM00220">
    <property type="entry name" value="S_TKc"/>
    <property type="match status" value="1"/>
</dbReference>
<evidence type="ECO:0000256" key="4">
    <source>
        <dbReference type="ARBA" id="ARBA00022840"/>
    </source>
</evidence>
<dbReference type="Gene3D" id="3.30.200.20">
    <property type="entry name" value="Phosphorylase Kinase, domain 1"/>
    <property type="match status" value="1"/>
</dbReference>
<dbReference type="PROSITE" id="PS00108">
    <property type="entry name" value="PROTEIN_KINASE_ST"/>
    <property type="match status" value="1"/>
</dbReference>
<reference evidence="9" key="1">
    <citation type="journal article" date="2019" name="Int. J. Syst. Evol. Microbiol.">
        <title>The Global Catalogue of Microorganisms (GCM) 10K type strain sequencing project: providing services to taxonomists for standard genome sequencing and annotation.</title>
        <authorList>
            <consortium name="The Broad Institute Genomics Platform"/>
            <consortium name="The Broad Institute Genome Sequencing Center for Infectious Disease"/>
            <person name="Wu L."/>
            <person name="Ma J."/>
        </authorList>
    </citation>
    <scope>NUCLEOTIDE SEQUENCE [LARGE SCALE GENOMIC DNA]</scope>
    <source>
        <strain evidence="9">JCM 4505</strain>
    </source>
</reference>
<sequence>MSGRETRGVPDGAGTGPGDASPLERSDPARIGPYRLLGRLGAGGMGKVYLGRSGGGRLAAVKVLREELAEDQEFRARFQRELRAASRVGGHFTAAVLASGGQDEERLWMATQFVPGPSLHHAVRTFGPLPREALLALRLGLLSALESIHEAGIVHRDLKPSNVLLAEDGPRVIDFGISALGGATHLTRSGMVLGTPGYMSPEEFQGHKSGPPSDVFALACTLTYAATGAGPFDGGNTYGVMYRIVHDEPELSGLPQEMASLIRPCLDKDPVSRPSVADLINALPAAETDEVSRLLAHGKWLPEAIRRQTREHAGRVFAWDSAGPSALPAAPGPDVHAGTSSEQTPSPPDPSSRTGPIRAADGYGPGREPLPEPATTPGGRAAAPPHGGPPTAPGAQSAGGADGAEPFPASEALRTHTPLLPADLPPLPRLPRRPWHRFLPVRRGRR</sequence>
<dbReference type="Gene3D" id="1.10.510.10">
    <property type="entry name" value="Transferase(Phosphotransferase) domain 1"/>
    <property type="match status" value="1"/>
</dbReference>
<dbReference type="InterPro" id="IPR008271">
    <property type="entry name" value="Ser/Thr_kinase_AS"/>
</dbReference>
<keyword evidence="2 5" id="KW-0547">Nucleotide-binding</keyword>
<protein>
    <recommendedName>
        <fullName evidence="7">Protein kinase domain-containing protein</fullName>
    </recommendedName>
</protein>
<feature type="compositionally biased region" description="Low complexity" evidence="6">
    <location>
        <begin position="322"/>
        <end position="333"/>
    </location>
</feature>
<dbReference type="PANTHER" id="PTHR43289">
    <property type="entry name" value="MITOGEN-ACTIVATED PROTEIN KINASE KINASE KINASE 20-RELATED"/>
    <property type="match status" value="1"/>
</dbReference>
<dbReference type="InterPro" id="IPR011009">
    <property type="entry name" value="Kinase-like_dom_sf"/>
</dbReference>
<evidence type="ECO:0000313" key="9">
    <source>
        <dbReference type="Proteomes" id="UP001501867"/>
    </source>
</evidence>
<dbReference type="PROSITE" id="PS50011">
    <property type="entry name" value="PROTEIN_KINASE_DOM"/>
    <property type="match status" value="1"/>
</dbReference>
<dbReference type="Proteomes" id="UP001501867">
    <property type="component" value="Unassembled WGS sequence"/>
</dbReference>
<keyword evidence="4 5" id="KW-0067">ATP-binding</keyword>
<gene>
    <name evidence="8" type="ORF">GCM10010302_66410</name>
</gene>